<evidence type="ECO:0000256" key="3">
    <source>
        <dbReference type="SAM" id="SignalP"/>
    </source>
</evidence>
<keyword evidence="2" id="KW-0472">Membrane</keyword>
<reference evidence="4 5" key="1">
    <citation type="submission" date="2024-09" db="EMBL/GenBank/DDBJ databases">
        <title>A chromosome-level genome assembly of Gray's grenadier anchovy, Coilia grayii.</title>
        <authorList>
            <person name="Fu Z."/>
        </authorList>
    </citation>
    <scope>NUCLEOTIDE SEQUENCE [LARGE SCALE GENOMIC DNA]</scope>
    <source>
        <strain evidence="4">G4</strain>
        <tissue evidence="4">Muscle</tissue>
    </source>
</reference>
<name>A0ABD1JZN9_9TELE</name>
<keyword evidence="5" id="KW-1185">Reference proteome</keyword>
<evidence type="ECO:0000256" key="2">
    <source>
        <dbReference type="SAM" id="Phobius"/>
    </source>
</evidence>
<feature type="transmembrane region" description="Helical" evidence="2">
    <location>
        <begin position="345"/>
        <end position="369"/>
    </location>
</feature>
<proteinExistence type="predicted"/>
<keyword evidence="3" id="KW-0732">Signal</keyword>
<dbReference type="AlphaFoldDB" id="A0ABD1JZN9"/>
<keyword evidence="2" id="KW-1133">Transmembrane helix</keyword>
<sequence length="389" mass="45218">MGRKLFLWFVLLSFFVLMTSSVRRINSIKDLADNNIKFGKTFPRHGLLLLFWLSRNIQIDQNDVIQLVDIDPSLEDFGFHYYGNFDKTLPTESNWRYYTVGNLNPNSHPGSARLPAYVTSDFRNTRNDRNRNLDRIIVQSYRNTPSRVRRVYLSEHYEPNSIIEISPEALRQIRNIPTLREFLELVGYNFNTRPHREWPFRDNDPDGGGPGIGTVGQEKSSDHGNERTWLDSHSSEPGREGSCKTQSDTCNKWHSESHQQSDASRWFMQPFSWIFSIFHFLVRVIIYPFSLIFSVLHFLVRVIIYPFSLIVFVSDFLVSVIIYPFSLIFSVLNSLTVVMAHSLSLIWSVIVYLLRACIALLITFFIFAFTSHLISPPQHPPRPQPLVSH</sequence>
<dbReference type="Proteomes" id="UP001591681">
    <property type="component" value="Unassembled WGS sequence"/>
</dbReference>
<organism evidence="4 5">
    <name type="scientific">Coilia grayii</name>
    <name type="common">Gray's grenadier anchovy</name>
    <dbReference type="NCBI Taxonomy" id="363190"/>
    <lineage>
        <taxon>Eukaryota</taxon>
        <taxon>Metazoa</taxon>
        <taxon>Chordata</taxon>
        <taxon>Craniata</taxon>
        <taxon>Vertebrata</taxon>
        <taxon>Euteleostomi</taxon>
        <taxon>Actinopterygii</taxon>
        <taxon>Neopterygii</taxon>
        <taxon>Teleostei</taxon>
        <taxon>Clupei</taxon>
        <taxon>Clupeiformes</taxon>
        <taxon>Clupeoidei</taxon>
        <taxon>Engraulidae</taxon>
        <taxon>Coilinae</taxon>
        <taxon>Coilia</taxon>
    </lineage>
</organism>
<accession>A0ABD1JZN9</accession>
<feature type="compositionally biased region" description="Basic and acidic residues" evidence="1">
    <location>
        <begin position="219"/>
        <end position="242"/>
    </location>
</feature>
<feature type="transmembrane region" description="Helical" evidence="2">
    <location>
        <begin position="273"/>
        <end position="296"/>
    </location>
</feature>
<feature type="chain" id="PRO_5044791038" evidence="3">
    <location>
        <begin position="22"/>
        <end position="389"/>
    </location>
</feature>
<dbReference type="PANTHER" id="PTHR38706:SF2">
    <property type="match status" value="1"/>
</dbReference>
<dbReference type="EMBL" id="JBHFQA010000010">
    <property type="protein sequence ID" value="KAL2092351.1"/>
    <property type="molecule type" value="Genomic_DNA"/>
</dbReference>
<comment type="caution">
    <text evidence="4">The sequence shown here is derived from an EMBL/GenBank/DDBJ whole genome shotgun (WGS) entry which is preliminary data.</text>
</comment>
<dbReference type="PANTHER" id="PTHR38706">
    <property type="entry name" value="SI:CH211-198C19.1-RELATED"/>
    <property type="match status" value="1"/>
</dbReference>
<keyword evidence="2" id="KW-0812">Transmembrane</keyword>
<evidence type="ECO:0000256" key="1">
    <source>
        <dbReference type="SAM" id="MobiDB-lite"/>
    </source>
</evidence>
<feature type="signal peptide" evidence="3">
    <location>
        <begin position="1"/>
        <end position="21"/>
    </location>
</feature>
<protein>
    <submittedName>
        <fullName evidence="4">Uncharacterized protein</fullName>
    </submittedName>
</protein>
<feature type="transmembrane region" description="Helical" evidence="2">
    <location>
        <begin position="303"/>
        <end position="325"/>
    </location>
</feature>
<feature type="region of interest" description="Disordered" evidence="1">
    <location>
        <begin position="197"/>
        <end position="250"/>
    </location>
</feature>
<evidence type="ECO:0000313" key="4">
    <source>
        <dbReference type="EMBL" id="KAL2092351.1"/>
    </source>
</evidence>
<evidence type="ECO:0000313" key="5">
    <source>
        <dbReference type="Proteomes" id="UP001591681"/>
    </source>
</evidence>
<gene>
    <name evidence="4" type="ORF">ACEWY4_012149</name>
</gene>